<evidence type="ECO:0000313" key="2">
    <source>
        <dbReference type="Proteomes" id="UP000183988"/>
    </source>
</evidence>
<reference evidence="1 2" key="1">
    <citation type="submission" date="2016-11" db="EMBL/GenBank/DDBJ databases">
        <authorList>
            <person name="Jaros S."/>
            <person name="Januszkiewicz K."/>
            <person name="Wedrychowicz H."/>
        </authorList>
    </citation>
    <scope>NUCLEOTIDE SEQUENCE [LARGE SCALE GENOMIC DNA]</scope>
    <source>
        <strain evidence="1 2">IBRC-M 10683</strain>
    </source>
</reference>
<gene>
    <name evidence="1" type="ORF">SAMN05216225_104813</name>
</gene>
<protein>
    <submittedName>
        <fullName evidence="1">Uncharacterized protein</fullName>
    </submittedName>
</protein>
<dbReference type="AlphaFoldDB" id="A0A1M5LMN6"/>
<sequence>MNWNMHMDPELENYMLQTDSNLDDAVNELGLTWYEIWKVVDEDK</sequence>
<name>A0A1M5LMN6_9BACI</name>
<dbReference type="RefSeq" id="WP_268801943.1">
    <property type="nucleotide sequence ID" value="NZ_FQVW01000048.1"/>
</dbReference>
<accession>A0A1M5LMN6</accession>
<evidence type="ECO:0000313" key="1">
    <source>
        <dbReference type="EMBL" id="SHG65583.1"/>
    </source>
</evidence>
<dbReference type="EMBL" id="FQVW01000048">
    <property type="protein sequence ID" value="SHG65583.1"/>
    <property type="molecule type" value="Genomic_DNA"/>
</dbReference>
<proteinExistence type="predicted"/>
<organism evidence="1 2">
    <name type="scientific">Ornithinibacillus halophilus</name>
    <dbReference type="NCBI Taxonomy" id="930117"/>
    <lineage>
        <taxon>Bacteria</taxon>
        <taxon>Bacillati</taxon>
        <taxon>Bacillota</taxon>
        <taxon>Bacilli</taxon>
        <taxon>Bacillales</taxon>
        <taxon>Bacillaceae</taxon>
        <taxon>Ornithinibacillus</taxon>
    </lineage>
</organism>
<keyword evidence="2" id="KW-1185">Reference proteome</keyword>
<dbReference type="Proteomes" id="UP000183988">
    <property type="component" value="Unassembled WGS sequence"/>
</dbReference>